<evidence type="ECO:0000313" key="3">
    <source>
        <dbReference type="Proteomes" id="UP000092839"/>
    </source>
</evidence>
<dbReference type="Proteomes" id="UP000092839">
    <property type="component" value="Chromosome"/>
</dbReference>
<evidence type="ECO:0000313" key="2">
    <source>
        <dbReference type="EMBL" id="ANW03364.1"/>
    </source>
</evidence>
<protein>
    <submittedName>
        <fullName evidence="2">Uncharacterized protein</fullName>
    </submittedName>
</protein>
<feature type="compositionally biased region" description="Low complexity" evidence="1">
    <location>
        <begin position="11"/>
        <end position="27"/>
    </location>
</feature>
<reference evidence="2 3" key="1">
    <citation type="submission" date="2016-07" db="EMBL/GenBank/DDBJ databases">
        <title>Complete genome sequence of Bradyrhizobium icense LMTR 13T, a potential inoculant strain isolated from lima bean (Phaseolus lunatus) in Peru.</title>
        <authorList>
            <person name="Ormeno-Orrillo E."/>
            <person name="Duran D."/>
            <person name="Rogel M.A."/>
            <person name="Rey L."/>
            <person name="Imperial J."/>
            <person name="Ruiz-Argueso T."/>
            <person name="Martinez-Romero E."/>
        </authorList>
    </citation>
    <scope>NUCLEOTIDE SEQUENCE [LARGE SCALE GENOMIC DNA]</scope>
    <source>
        <strain evidence="2 3">LMTR 13</strain>
    </source>
</reference>
<name>A0A1B1UKP4_9BRAD</name>
<feature type="region of interest" description="Disordered" evidence="1">
    <location>
        <begin position="1"/>
        <end position="40"/>
    </location>
</feature>
<keyword evidence="3" id="KW-1185">Reference proteome</keyword>
<dbReference type="KEGG" id="bic:LMTR13_27740"/>
<dbReference type="EMBL" id="CP016428">
    <property type="protein sequence ID" value="ANW03364.1"/>
    <property type="molecule type" value="Genomic_DNA"/>
</dbReference>
<gene>
    <name evidence="2" type="ORF">LMTR13_27740</name>
</gene>
<proteinExistence type="predicted"/>
<dbReference type="AlphaFoldDB" id="A0A1B1UKP4"/>
<accession>A0A1B1UKP4</accession>
<evidence type="ECO:0000256" key="1">
    <source>
        <dbReference type="SAM" id="MobiDB-lite"/>
    </source>
</evidence>
<organism evidence="2 3">
    <name type="scientific">Bradyrhizobium icense</name>
    <dbReference type="NCBI Taxonomy" id="1274631"/>
    <lineage>
        <taxon>Bacteria</taxon>
        <taxon>Pseudomonadati</taxon>
        <taxon>Pseudomonadota</taxon>
        <taxon>Alphaproteobacteria</taxon>
        <taxon>Hyphomicrobiales</taxon>
        <taxon>Nitrobacteraceae</taxon>
        <taxon>Bradyrhizobium</taxon>
    </lineage>
</organism>
<sequence>MSSNGHDTSMRAALATAEAAASRPSPADRFNIDREGPAKRAGKLRALQQRLQKLNEYCDEAVAEIRASLDRAPPRSEGHL</sequence>